<dbReference type="GO" id="GO:0005737">
    <property type="term" value="C:cytoplasm"/>
    <property type="evidence" value="ECO:0007669"/>
    <property type="project" value="InterPro"/>
</dbReference>
<keyword evidence="5" id="KW-0808">Transferase</keyword>
<name>A0A381SUY4_9ZZZZ</name>
<comment type="similarity">
    <text evidence="2">Belongs to the citrate synthase family.</text>
</comment>
<dbReference type="PIRSF" id="PIRSF001369">
    <property type="entry name" value="Citrate_synth"/>
    <property type="match status" value="1"/>
</dbReference>
<accession>A0A381SUY4</accession>
<proteinExistence type="inferred from homology"/>
<evidence type="ECO:0000256" key="2">
    <source>
        <dbReference type="ARBA" id="ARBA00010566"/>
    </source>
</evidence>
<dbReference type="NCBIfam" id="TIGR01800">
    <property type="entry name" value="cit_synth_II"/>
    <property type="match status" value="1"/>
</dbReference>
<comment type="pathway">
    <text evidence="1">Carbohydrate metabolism; tricarboxylic acid cycle.</text>
</comment>
<dbReference type="InterPro" id="IPR002020">
    <property type="entry name" value="Citrate_synthase"/>
</dbReference>
<dbReference type="PRINTS" id="PR00143">
    <property type="entry name" value="CITRTSNTHASE"/>
</dbReference>
<dbReference type="Gene3D" id="1.10.230.10">
    <property type="entry name" value="Cytochrome P450-Terp, domain 2"/>
    <property type="match status" value="1"/>
</dbReference>
<dbReference type="InterPro" id="IPR036969">
    <property type="entry name" value="Citrate_synthase_sf"/>
</dbReference>
<dbReference type="InterPro" id="IPR019810">
    <property type="entry name" value="Citrate_synthase_AS"/>
</dbReference>
<sequence>VGFIVAHYLVYLTYLCLDALAWQPPPRTADDEMGRVVYPQPGSANLLRSESMMTTKATLETGLEGVVAATSGLCYLDGQRGILAYCGHDIRELANSATFEEVCYLLWHRRLPTRAELGDLHTELVRARPLPEPVLRVMQSLPLGNTMDSVRTIVSVLAHHDPEAGDDSLAASQRKAVRLTAQIATVVATLGRLASARGPVEPDPVLSHAANFLYVLTGERPNPTASRALDVALILHADHELNASTFAARVAAATLADLHSTIVAGVATLKGPLHGGANAEVMKMLLAIGEDAGDERVEATVRGMLARKQKVPGFGHRVYRTEDPRASQLRQMSRSLGEQAGNCRWFEMSQRIEAVMKEERQIDANVDFYSASTYHTLGIAVDLFTPLFVVSRVAGWTAHVLEQYSNNRLIRPRADYVGPEYPQIFVPLADR</sequence>
<organism evidence="7">
    <name type="scientific">marine metagenome</name>
    <dbReference type="NCBI Taxonomy" id="408172"/>
    <lineage>
        <taxon>unclassified sequences</taxon>
        <taxon>metagenomes</taxon>
        <taxon>ecological metagenomes</taxon>
    </lineage>
</organism>
<protein>
    <recommendedName>
        <fullName evidence="3">citrate synthase (unknown stereospecificity)</fullName>
        <ecNumber evidence="3">2.3.3.16</ecNumber>
    </recommendedName>
</protein>
<dbReference type="EMBL" id="UINC01003614">
    <property type="protein sequence ID" value="SVA07832.1"/>
    <property type="molecule type" value="Genomic_DNA"/>
</dbReference>
<dbReference type="PANTHER" id="PTHR11739:SF4">
    <property type="entry name" value="CITRATE SYNTHASE, PEROXISOMAL"/>
    <property type="match status" value="1"/>
</dbReference>
<dbReference type="PROSITE" id="PS00480">
    <property type="entry name" value="CITRATE_SYNTHASE"/>
    <property type="match status" value="1"/>
</dbReference>
<dbReference type="GO" id="GO:0005975">
    <property type="term" value="P:carbohydrate metabolic process"/>
    <property type="evidence" value="ECO:0007669"/>
    <property type="project" value="TreeGrafter"/>
</dbReference>
<keyword evidence="4" id="KW-0816">Tricarboxylic acid cycle</keyword>
<dbReference type="InterPro" id="IPR011278">
    <property type="entry name" value="2-MeCitrate/Citrate_synth_II"/>
</dbReference>
<dbReference type="InterPro" id="IPR016142">
    <property type="entry name" value="Citrate_synth-like_lrg_a-sub"/>
</dbReference>
<dbReference type="SUPFAM" id="SSF48256">
    <property type="entry name" value="Citrate synthase"/>
    <property type="match status" value="1"/>
</dbReference>
<evidence type="ECO:0000313" key="7">
    <source>
        <dbReference type="EMBL" id="SVA07832.1"/>
    </source>
</evidence>
<dbReference type="GO" id="GO:0036440">
    <property type="term" value="F:citrate synthase activity"/>
    <property type="evidence" value="ECO:0007669"/>
    <property type="project" value="UniProtKB-EC"/>
</dbReference>
<feature type="non-terminal residue" evidence="7">
    <location>
        <position position="1"/>
    </location>
</feature>
<dbReference type="InterPro" id="IPR016143">
    <property type="entry name" value="Citrate_synth-like_sm_a-sub"/>
</dbReference>
<dbReference type="GO" id="GO:0006099">
    <property type="term" value="P:tricarboxylic acid cycle"/>
    <property type="evidence" value="ECO:0007669"/>
    <property type="project" value="UniProtKB-UniPathway"/>
</dbReference>
<comment type="catalytic activity">
    <reaction evidence="6">
        <text>oxaloacetate + acetyl-CoA + H2O = citrate + CoA + H(+)</text>
        <dbReference type="Rhea" id="RHEA:16845"/>
        <dbReference type="ChEBI" id="CHEBI:15377"/>
        <dbReference type="ChEBI" id="CHEBI:15378"/>
        <dbReference type="ChEBI" id="CHEBI:16452"/>
        <dbReference type="ChEBI" id="CHEBI:16947"/>
        <dbReference type="ChEBI" id="CHEBI:57287"/>
        <dbReference type="ChEBI" id="CHEBI:57288"/>
        <dbReference type="EC" id="2.3.3.16"/>
    </reaction>
</comment>
<evidence type="ECO:0000256" key="3">
    <source>
        <dbReference type="ARBA" id="ARBA00012972"/>
    </source>
</evidence>
<dbReference type="Gene3D" id="1.10.580.10">
    <property type="entry name" value="Citrate Synthase, domain 1"/>
    <property type="match status" value="1"/>
</dbReference>
<evidence type="ECO:0000256" key="4">
    <source>
        <dbReference type="ARBA" id="ARBA00022532"/>
    </source>
</evidence>
<evidence type="ECO:0000256" key="5">
    <source>
        <dbReference type="ARBA" id="ARBA00022679"/>
    </source>
</evidence>
<dbReference type="InterPro" id="IPR024176">
    <property type="entry name" value="Citrate_synthase_bac-typ"/>
</dbReference>
<evidence type="ECO:0000256" key="1">
    <source>
        <dbReference type="ARBA" id="ARBA00005163"/>
    </source>
</evidence>
<dbReference type="UniPathway" id="UPA00223"/>
<dbReference type="Pfam" id="PF00285">
    <property type="entry name" value="Citrate_synt"/>
    <property type="match status" value="1"/>
</dbReference>
<dbReference type="PANTHER" id="PTHR11739">
    <property type="entry name" value="CITRATE SYNTHASE"/>
    <property type="match status" value="1"/>
</dbReference>
<reference evidence="7" key="1">
    <citation type="submission" date="2018-05" db="EMBL/GenBank/DDBJ databases">
        <authorList>
            <person name="Lanie J.A."/>
            <person name="Ng W.-L."/>
            <person name="Kazmierczak K.M."/>
            <person name="Andrzejewski T.M."/>
            <person name="Davidsen T.M."/>
            <person name="Wayne K.J."/>
            <person name="Tettelin H."/>
            <person name="Glass J.I."/>
            <person name="Rusch D."/>
            <person name="Podicherti R."/>
            <person name="Tsui H.-C.T."/>
            <person name="Winkler M.E."/>
        </authorList>
    </citation>
    <scope>NUCLEOTIDE SEQUENCE</scope>
</reference>
<dbReference type="AlphaFoldDB" id="A0A381SUY4"/>
<evidence type="ECO:0000256" key="6">
    <source>
        <dbReference type="ARBA" id="ARBA00049288"/>
    </source>
</evidence>
<gene>
    <name evidence="7" type="ORF">METZ01_LOCUS60686</name>
</gene>
<dbReference type="EC" id="2.3.3.16" evidence="3"/>